<keyword evidence="1" id="KW-0175">Coiled coil</keyword>
<dbReference type="InParanoid" id="D8QBA9"/>
<dbReference type="HOGENOM" id="CLU_528022_0_0_1"/>
<feature type="coiled-coil region" evidence="1">
    <location>
        <begin position="53"/>
        <end position="87"/>
    </location>
</feature>
<protein>
    <recommendedName>
        <fullName evidence="4">F-box domain-containing protein</fullName>
    </recommendedName>
</protein>
<name>D8QBA9_SCHCM</name>
<reference evidence="2 3" key="1">
    <citation type="journal article" date="2010" name="Nat. Biotechnol.">
        <title>Genome sequence of the model mushroom Schizophyllum commune.</title>
        <authorList>
            <person name="Ohm R.A."/>
            <person name="de Jong J.F."/>
            <person name="Lugones L.G."/>
            <person name="Aerts A."/>
            <person name="Kothe E."/>
            <person name="Stajich J.E."/>
            <person name="de Vries R.P."/>
            <person name="Record E."/>
            <person name="Levasseur A."/>
            <person name="Baker S.E."/>
            <person name="Bartholomew K.A."/>
            <person name="Coutinho P.M."/>
            <person name="Erdmann S."/>
            <person name="Fowler T.J."/>
            <person name="Gathman A.C."/>
            <person name="Lombard V."/>
            <person name="Henrissat B."/>
            <person name="Knabe N."/>
            <person name="Kuees U."/>
            <person name="Lilly W.W."/>
            <person name="Lindquist E."/>
            <person name="Lucas S."/>
            <person name="Magnuson J.K."/>
            <person name="Piumi F."/>
            <person name="Raudaskoski M."/>
            <person name="Salamov A."/>
            <person name="Schmutz J."/>
            <person name="Schwarze F.W.M.R."/>
            <person name="vanKuyk P.A."/>
            <person name="Horton J.S."/>
            <person name="Grigoriev I.V."/>
            <person name="Woesten H.A.B."/>
        </authorList>
    </citation>
    <scope>NUCLEOTIDE SEQUENCE [LARGE SCALE GENOMIC DNA]</scope>
    <source>
        <strain evidence="3">H4-8 / FGSC 9210</strain>
    </source>
</reference>
<evidence type="ECO:0008006" key="4">
    <source>
        <dbReference type="Google" id="ProtNLM"/>
    </source>
</evidence>
<dbReference type="OrthoDB" id="2905477at2759"/>
<sequence>MEKLQHIVQTTPLCSRCSHEFASVTGGPDLAALARSAYVPTTEFDRGSLQLGLANLEGGLSECEAEVTRVEEAARLLRLQKASLEETIADVKALLAPIRWMPPEVLGQIAAYTLPPRWFLDYIGGSVWSFSQVCHYWREITFGLCWAWQDFRVPYTAEGRQGEYLLELVDSYIQRSGQRPLRVGAFVRRPRETWEDIDGRVWQAIWANADRLKSLRFVRSIAADLRYPILPALTHLVVHGEPNAVLGTALPDNGRVPKLEALGFIEATIPTSSSFDWSVLRKLEVQNIMPRNIHVLTLCSNLAHLKLCFYARLHPSRVLGFGLLHFPSLETLCTASGAILLCPIIRAPRLACIELDVTYPGYQNDQRGGKHFVMDEEHLIGVYPHLLQDILKPVKRLILRNMWRYSVDTIYGIMSMANGLRDFRFIHEVTPITWNHPLHRELAEKLVFDVSRPTLTCLESVLIFNQFGLKGNFARLEYDLVRTIWQSRQSPLCSPLSSFQVLLPEVEGSDYPVVDILKFWESIEATRE</sequence>
<dbReference type="GeneID" id="9592186"/>
<dbReference type="EMBL" id="GL377309">
    <property type="protein sequence ID" value="EFI94319.1"/>
    <property type="molecule type" value="Genomic_DNA"/>
</dbReference>
<evidence type="ECO:0000313" key="2">
    <source>
        <dbReference type="EMBL" id="EFI94319.1"/>
    </source>
</evidence>
<evidence type="ECO:0000256" key="1">
    <source>
        <dbReference type="SAM" id="Coils"/>
    </source>
</evidence>
<keyword evidence="3" id="KW-1185">Reference proteome</keyword>
<gene>
    <name evidence="2" type="ORF">SCHCODRAFT_111176</name>
</gene>
<evidence type="ECO:0000313" key="3">
    <source>
        <dbReference type="Proteomes" id="UP000007431"/>
    </source>
</evidence>
<organism evidence="3">
    <name type="scientific">Schizophyllum commune (strain H4-8 / FGSC 9210)</name>
    <name type="common">Split gill fungus</name>
    <dbReference type="NCBI Taxonomy" id="578458"/>
    <lineage>
        <taxon>Eukaryota</taxon>
        <taxon>Fungi</taxon>
        <taxon>Dikarya</taxon>
        <taxon>Basidiomycota</taxon>
        <taxon>Agaricomycotina</taxon>
        <taxon>Agaricomycetes</taxon>
        <taxon>Agaricomycetidae</taxon>
        <taxon>Agaricales</taxon>
        <taxon>Schizophyllaceae</taxon>
        <taxon>Schizophyllum</taxon>
    </lineage>
</organism>
<dbReference type="CDD" id="cd09917">
    <property type="entry name" value="F-box_SF"/>
    <property type="match status" value="1"/>
</dbReference>
<dbReference type="RefSeq" id="XP_003029222.1">
    <property type="nucleotide sequence ID" value="XM_003029176.1"/>
</dbReference>
<feature type="non-terminal residue" evidence="2">
    <location>
        <position position="528"/>
    </location>
</feature>
<dbReference type="Proteomes" id="UP000007431">
    <property type="component" value="Unassembled WGS sequence"/>
</dbReference>
<dbReference type="AlphaFoldDB" id="D8QBA9"/>
<dbReference type="VEuPathDB" id="FungiDB:SCHCODRAFT_02679816"/>
<dbReference type="KEGG" id="scm:SCHCO_02679816"/>
<accession>D8QBA9</accession>
<proteinExistence type="predicted"/>